<proteinExistence type="predicted"/>
<organism evidence="3 4">
    <name type="scientific">Aetokthonos hydrillicola Thurmond2011</name>
    <dbReference type="NCBI Taxonomy" id="2712845"/>
    <lineage>
        <taxon>Bacteria</taxon>
        <taxon>Bacillati</taxon>
        <taxon>Cyanobacteriota</taxon>
        <taxon>Cyanophyceae</taxon>
        <taxon>Nostocales</taxon>
        <taxon>Hapalosiphonaceae</taxon>
        <taxon>Aetokthonos</taxon>
    </lineage>
</organism>
<dbReference type="Gene3D" id="2.60.200.20">
    <property type="match status" value="1"/>
</dbReference>
<dbReference type="EMBL" id="JAALHA020000023">
    <property type="protein sequence ID" value="MDR9899316.1"/>
    <property type="molecule type" value="Genomic_DNA"/>
</dbReference>
<dbReference type="CDD" id="cd00060">
    <property type="entry name" value="FHA"/>
    <property type="match status" value="1"/>
</dbReference>
<accession>A0AAP5M8M1</accession>
<dbReference type="SUPFAM" id="SSF49879">
    <property type="entry name" value="SMAD/FHA domain"/>
    <property type="match status" value="1"/>
</dbReference>
<comment type="caution">
    <text evidence="3">The sequence shown here is derived from an EMBL/GenBank/DDBJ whole genome shotgun (WGS) entry which is preliminary data.</text>
</comment>
<dbReference type="RefSeq" id="WP_208342531.1">
    <property type="nucleotide sequence ID" value="NZ_CAWQFN010000158.1"/>
</dbReference>
<name>A0AAP5M8M1_9CYAN</name>
<keyword evidence="4" id="KW-1185">Reference proteome</keyword>
<dbReference type="Pfam" id="PF00498">
    <property type="entry name" value="FHA"/>
    <property type="match status" value="1"/>
</dbReference>
<dbReference type="SMART" id="SM00240">
    <property type="entry name" value="FHA"/>
    <property type="match status" value="1"/>
</dbReference>
<gene>
    <name evidence="3" type="ORF">G7B40_032850</name>
</gene>
<sequence>MIQLTWEDPTTGELREPRLNAPIAFGREFAQMPIEIGGQRVARMILNSNEVSRYHALVIWEQNQLVVIDQNSANGIFVNGKLQKRSPLASGDTLQIGSYVITITLTARSTVASRKPNSTIQFNPQTNSPDPSLPPPQPATPLGSNFPPPVFQEDKVPVQALHATGFSVDECDYATIGAGVGSFIWVDVLRISGVPANKIVALGLDKEPYARYKCLCLNSQIPLFERLRSNSDSCPDNIWGFPSYAWREAWQDVTKGKLNTALAYLWQVFAEPTFAETYTPRAGNVYDSMDREAKRIGWDQIYRYGRVRAIRKTDDHRYCVAYSRGQGNYAFLVASYLHLATGYPAIEFLPDLQAYREKYQDFKSVVNAYEAHDHVYEQLERQGGKVLIRGRGIVASRIVQRLYEARQRNKNIVILHLMRSRKLHGSKFDTTQRSVKNHYELQPFNWPKSCWGGEFREMLEKAPLDERKRLLSTWGGITTADRYDWQRIIEQGLKEGWYKIEFGEVEKVERDSQNRTITHIQEKDFGQLTLDADFIIDATGLNAKVEISPLLDDLVKHYNLPLNHLGRLVVADNFELVEMRNGKGQMYGAGAITHGNSFAPVDSFLGLQYSSLKSVDTLAAVRAPKVNSLNALSSFRQWLKWIFNESP</sequence>
<dbReference type="SUPFAM" id="SSF51905">
    <property type="entry name" value="FAD/NAD(P)-binding domain"/>
    <property type="match status" value="1"/>
</dbReference>
<dbReference type="PROSITE" id="PS50006">
    <property type="entry name" value="FHA_DOMAIN"/>
    <property type="match status" value="1"/>
</dbReference>
<dbReference type="Gene3D" id="3.50.50.60">
    <property type="entry name" value="FAD/NAD(P)-binding domain"/>
    <property type="match status" value="1"/>
</dbReference>
<feature type="compositionally biased region" description="Polar residues" evidence="1">
    <location>
        <begin position="114"/>
        <end position="123"/>
    </location>
</feature>
<feature type="domain" description="FHA" evidence="2">
    <location>
        <begin position="23"/>
        <end position="83"/>
    </location>
</feature>
<reference evidence="4" key="1">
    <citation type="journal article" date="2021" name="Science">
        <title>Hunting the eagle killer: A cyanobacterial neurotoxin causes vacuolar myelinopathy.</title>
        <authorList>
            <person name="Breinlinger S."/>
            <person name="Phillips T.J."/>
            <person name="Haram B.N."/>
            <person name="Mares J."/>
            <person name="Martinez Yerena J.A."/>
            <person name="Hrouzek P."/>
            <person name="Sobotka R."/>
            <person name="Henderson W.M."/>
            <person name="Schmieder P."/>
            <person name="Williams S.M."/>
            <person name="Lauderdale J.D."/>
            <person name="Wilde H.D."/>
            <person name="Gerrin W."/>
            <person name="Kust A."/>
            <person name="Washington J.W."/>
            <person name="Wagner C."/>
            <person name="Geier B."/>
            <person name="Liebeke M."/>
            <person name="Enke H."/>
            <person name="Niedermeyer T.H.J."/>
            <person name="Wilde S.B."/>
        </authorList>
    </citation>
    <scope>NUCLEOTIDE SEQUENCE [LARGE SCALE GENOMIC DNA]</scope>
    <source>
        <strain evidence="4">Thurmond2011</strain>
    </source>
</reference>
<protein>
    <submittedName>
        <fullName evidence="3">FHA domain-containing protein</fullName>
    </submittedName>
</protein>
<dbReference type="InterPro" id="IPR008984">
    <property type="entry name" value="SMAD_FHA_dom_sf"/>
</dbReference>
<dbReference type="InterPro" id="IPR000253">
    <property type="entry name" value="FHA_dom"/>
</dbReference>
<evidence type="ECO:0000313" key="3">
    <source>
        <dbReference type="EMBL" id="MDR9899316.1"/>
    </source>
</evidence>
<feature type="region of interest" description="Disordered" evidence="1">
    <location>
        <begin position="114"/>
        <end position="146"/>
    </location>
</feature>
<evidence type="ECO:0000256" key="1">
    <source>
        <dbReference type="SAM" id="MobiDB-lite"/>
    </source>
</evidence>
<dbReference type="InterPro" id="IPR036188">
    <property type="entry name" value="FAD/NAD-bd_sf"/>
</dbReference>
<evidence type="ECO:0000259" key="2">
    <source>
        <dbReference type="PROSITE" id="PS50006"/>
    </source>
</evidence>
<evidence type="ECO:0000313" key="4">
    <source>
        <dbReference type="Proteomes" id="UP000667802"/>
    </source>
</evidence>
<dbReference type="Proteomes" id="UP000667802">
    <property type="component" value="Unassembled WGS sequence"/>
</dbReference>
<dbReference type="AlphaFoldDB" id="A0AAP5M8M1"/>